<evidence type="ECO:0000256" key="1">
    <source>
        <dbReference type="SAM" id="MobiDB-lite"/>
    </source>
</evidence>
<feature type="compositionally biased region" description="Polar residues" evidence="1">
    <location>
        <begin position="522"/>
        <end position="533"/>
    </location>
</feature>
<organism evidence="2 3">
    <name type="scientific">Reticulomyxa filosa</name>
    <dbReference type="NCBI Taxonomy" id="46433"/>
    <lineage>
        <taxon>Eukaryota</taxon>
        <taxon>Sar</taxon>
        <taxon>Rhizaria</taxon>
        <taxon>Retaria</taxon>
        <taxon>Foraminifera</taxon>
        <taxon>Monothalamids</taxon>
        <taxon>Reticulomyxidae</taxon>
        <taxon>Reticulomyxa</taxon>
    </lineage>
</organism>
<feature type="compositionally biased region" description="Basic and acidic residues" evidence="1">
    <location>
        <begin position="410"/>
        <end position="424"/>
    </location>
</feature>
<feature type="compositionally biased region" description="Polar residues" evidence="1">
    <location>
        <begin position="464"/>
        <end position="474"/>
    </location>
</feature>
<feature type="region of interest" description="Disordered" evidence="1">
    <location>
        <begin position="382"/>
        <end position="444"/>
    </location>
</feature>
<evidence type="ECO:0000313" key="2">
    <source>
        <dbReference type="EMBL" id="ETO09527.1"/>
    </source>
</evidence>
<protein>
    <submittedName>
        <fullName evidence="2">Uncharacterized protein</fullName>
    </submittedName>
</protein>
<keyword evidence="3" id="KW-1185">Reference proteome</keyword>
<comment type="caution">
    <text evidence="2">The sequence shown here is derived from an EMBL/GenBank/DDBJ whole genome shotgun (WGS) entry which is preliminary data.</text>
</comment>
<proteinExistence type="predicted"/>
<feature type="region of interest" description="Disordered" evidence="1">
    <location>
        <begin position="464"/>
        <end position="546"/>
    </location>
</feature>
<gene>
    <name evidence="2" type="ORF">RFI_27853</name>
</gene>
<dbReference type="Proteomes" id="UP000023152">
    <property type="component" value="Unassembled WGS sequence"/>
</dbReference>
<dbReference type="AlphaFoldDB" id="X6M7U7"/>
<accession>X6M7U7</accession>
<dbReference type="EMBL" id="ASPP01024020">
    <property type="protein sequence ID" value="ETO09527.1"/>
    <property type="molecule type" value="Genomic_DNA"/>
</dbReference>
<feature type="compositionally biased region" description="Acidic residues" evidence="1">
    <location>
        <begin position="158"/>
        <end position="169"/>
    </location>
</feature>
<evidence type="ECO:0000313" key="3">
    <source>
        <dbReference type="Proteomes" id="UP000023152"/>
    </source>
</evidence>
<sequence>MKECLKKQKETSQISSNTNTGDATWVYEMRFVVEMRVSYERLKHRKAVHLDAKHSASENDKQIDRQKEQFKINLAHLLSIDSERVSFVDVEKIHGGYSIFGETMDLKETPNIQMHVTDFYELKTADEAIAQLDNAGDPNGEIITFEDSENSEQKSNNDSDELENFEEEGSTNTDGNDSGDGDTLGHDKDTKDHKDKNRDKGKDKNKDKDKDKDNEHTNEDRSDTSHTDLDEFHFLQLHTSEENVGMETIDSTKEDSFAHLRLNNKIYKQPEIEVWRNDNHEEDHEEPPQRTITNPLSLLARSSQAASAIRLTSLGIQGDKQVSQTPLTPFGGMNKMLSAPGTPFHLANTPFGLSPVTPRLFSFRSSNSSIGSAAGLVLSPKASGGGGGGAVPASGQRGGSLIMPAGHKKTSSDHDHDRFNDKAKSSRQNSIDMSRRSNNNNPLSLLPEVLEPFEAELRKALSVKSTPITPQSARTTRKKIDPKGATGKGSKVNQSLRPSLPPSHGKASAIGSKRKPHKEATDTSQLGISSSQPDETDANEKHLSRRLSRALSGGAKSHFFSGLESHRDSEIRAKRKTAFAKSFSKKTHPKKGLNQRKGLYSQRHILKGIGLNRQSTAPKHRRSMFFDNDMLINIGTLGSTSNLAANNAALGSKAIVPPPLPRNQQLHNLPVLTVAYPFALYKNIMYVVKRNELTSNANVLCVYNGLGFSETADHHEDAQVTPFWENDRDLYGALMSVQIIAEFMNEYKASSECRAKFMKMAKYFTRFVKNHTYHKNWSTKRFVDKAKAKLHSTNYNLHLYENYLTNQKYFINYQINLKKKS</sequence>
<reference evidence="2 3" key="1">
    <citation type="journal article" date="2013" name="Curr. Biol.">
        <title>The Genome of the Foraminiferan Reticulomyxa filosa.</title>
        <authorList>
            <person name="Glockner G."/>
            <person name="Hulsmann N."/>
            <person name="Schleicher M."/>
            <person name="Noegel A.A."/>
            <person name="Eichinger L."/>
            <person name="Gallinger C."/>
            <person name="Pawlowski J."/>
            <person name="Sierra R."/>
            <person name="Euteneuer U."/>
            <person name="Pillet L."/>
            <person name="Moustafa A."/>
            <person name="Platzer M."/>
            <person name="Groth M."/>
            <person name="Szafranski K."/>
            <person name="Schliwa M."/>
        </authorList>
    </citation>
    <scope>NUCLEOTIDE SEQUENCE [LARGE SCALE GENOMIC DNA]</scope>
</reference>
<feature type="compositionally biased region" description="Basic and acidic residues" evidence="1">
    <location>
        <begin position="183"/>
        <end position="228"/>
    </location>
</feature>
<name>X6M7U7_RETFI</name>
<feature type="region of interest" description="Disordered" evidence="1">
    <location>
        <begin position="134"/>
        <end position="228"/>
    </location>
</feature>